<feature type="non-terminal residue" evidence="2">
    <location>
        <position position="154"/>
    </location>
</feature>
<dbReference type="EMBL" id="CADCUT010000116">
    <property type="protein sequence ID" value="CAA9411090.1"/>
    <property type="molecule type" value="Genomic_DNA"/>
</dbReference>
<name>A0A6J4PEA2_9ACTN</name>
<reference evidence="2" key="1">
    <citation type="submission" date="2020-02" db="EMBL/GenBank/DDBJ databases">
        <authorList>
            <person name="Meier V. D."/>
        </authorList>
    </citation>
    <scope>NUCLEOTIDE SEQUENCE</scope>
    <source>
        <strain evidence="2">AVDCRST_MAG03</strain>
    </source>
</reference>
<sequence>GGRAQEGAAVGLVDRGPLPLRGAVLRALRGVHPVPDPLLRRPELRAVQRGEHHLRGTRELPQAPLRRALSEVAFEHGAHPRGAGAAHDRAGHRHRLGDRLGSAREEAQGGLPARVLLAGCYRPRDLLRGLLPDLLGALRCGEPGARPGGSRRHR</sequence>
<protein>
    <submittedName>
        <fullName evidence="2">Uncharacterized protein</fullName>
    </submittedName>
</protein>
<proteinExistence type="predicted"/>
<feature type="non-terminal residue" evidence="2">
    <location>
        <position position="1"/>
    </location>
</feature>
<evidence type="ECO:0000256" key="1">
    <source>
        <dbReference type="SAM" id="MobiDB-lite"/>
    </source>
</evidence>
<organism evidence="2">
    <name type="scientific">uncultured Rubrobacteraceae bacterium</name>
    <dbReference type="NCBI Taxonomy" id="349277"/>
    <lineage>
        <taxon>Bacteria</taxon>
        <taxon>Bacillati</taxon>
        <taxon>Actinomycetota</taxon>
        <taxon>Rubrobacteria</taxon>
        <taxon>Rubrobacterales</taxon>
        <taxon>Rubrobacteraceae</taxon>
        <taxon>environmental samples</taxon>
    </lineage>
</organism>
<dbReference type="AlphaFoldDB" id="A0A6J4PEA2"/>
<feature type="region of interest" description="Disordered" evidence="1">
    <location>
        <begin position="77"/>
        <end position="99"/>
    </location>
</feature>
<evidence type="ECO:0000313" key="2">
    <source>
        <dbReference type="EMBL" id="CAA9411090.1"/>
    </source>
</evidence>
<accession>A0A6J4PEA2</accession>
<gene>
    <name evidence="2" type="ORF">AVDCRST_MAG03-1870</name>
</gene>